<dbReference type="AlphaFoldDB" id="A0A6J4UWI8"/>
<dbReference type="EMBL" id="CADCWG010000159">
    <property type="protein sequence ID" value="CAA9559927.1"/>
    <property type="molecule type" value="Genomic_DNA"/>
</dbReference>
<evidence type="ECO:0000256" key="1">
    <source>
        <dbReference type="SAM" id="MobiDB-lite"/>
    </source>
</evidence>
<name>A0A6J4UWI8_9BACT</name>
<sequence>CCWPGYRVSPVGARQAVPSRATGRPGRRRPGHVSPRSER</sequence>
<reference evidence="2" key="1">
    <citation type="submission" date="2020-02" db="EMBL/GenBank/DDBJ databases">
        <authorList>
            <person name="Meier V. D."/>
        </authorList>
    </citation>
    <scope>NUCLEOTIDE SEQUENCE</scope>
    <source>
        <strain evidence="2">AVDCRST_MAG49</strain>
    </source>
</reference>
<proteinExistence type="predicted"/>
<evidence type="ECO:0000313" key="2">
    <source>
        <dbReference type="EMBL" id="CAA9559927.1"/>
    </source>
</evidence>
<feature type="non-terminal residue" evidence="2">
    <location>
        <position position="1"/>
    </location>
</feature>
<protein>
    <submittedName>
        <fullName evidence="2">Uncharacterized protein</fullName>
    </submittedName>
</protein>
<feature type="non-terminal residue" evidence="2">
    <location>
        <position position="39"/>
    </location>
</feature>
<gene>
    <name evidence="2" type="ORF">AVDCRST_MAG49-2312</name>
</gene>
<feature type="region of interest" description="Disordered" evidence="1">
    <location>
        <begin position="12"/>
        <end position="39"/>
    </location>
</feature>
<accession>A0A6J4UWI8</accession>
<organism evidence="2">
    <name type="scientific">uncultured Thermomicrobiales bacterium</name>
    <dbReference type="NCBI Taxonomy" id="1645740"/>
    <lineage>
        <taxon>Bacteria</taxon>
        <taxon>Pseudomonadati</taxon>
        <taxon>Thermomicrobiota</taxon>
        <taxon>Thermomicrobia</taxon>
        <taxon>Thermomicrobiales</taxon>
        <taxon>environmental samples</taxon>
    </lineage>
</organism>